<dbReference type="RefSeq" id="WP_304072669.1">
    <property type="nucleotide sequence ID" value="NZ_JABZRA010000127.1"/>
</dbReference>
<proteinExistence type="predicted"/>
<protein>
    <submittedName>
        <fullName evidence="2">Uncharacterized protein</fullName>
    </submittedName>
</protein>
<keyword evidence="1" id="KW-0472">Membrane</keyword>
<evidence type="ECO:0000313" key="2">
    <source>
        <dbReference type="EMBL" id="MBF1273336.1"/>
    </source>
</evidence>
<dbReference type="EMBL" id="JABZRA010000127">
    <property type="protein sequence ID" value="MBF1273336.1"/>
    <property type="molecule type" value="Genomic_DNA"/>
</dbReference>
<feature type="transmembrane region" description="Helical" evidence="1">
    <location>
        <begin position="12"/>
        <end position="31"/>
    </location>
</feature>
<sequence>MKSTVDYKMTLYVFVVGCACIGIRIAMSPSFPQTLGFAIGIGLCLVSVALTVWEIIEGHSFFYGFAENWNGYGIVNSGFIAGMSAFFFARDWRFGIIIVAVLSICTLIERFCIRYSILLIKNAHKDHGN</sequence>
<feature type="transmembrane region" description="Helical" evidence="1">
    <location>
        <begin position="94"/>
        <end position="113"/>
    </location>
</feature>
<evidence type="ECO:0000256" key="1">
    <source>
        <dbReference type="SAM" id="Phobius"/>
    </source>
</evidence>
<dbReference type="PROSITE" id="PS51257">
    <property type="entry name" value="PROKAR_LIPOPROTEIN"/>
    <property type="match status" value="1"/>
</dbReference>
<gene>
    <name evidence="2" type="ORF">HXM90_07985</name>
</gene>
<feature type="transmembrane region" description="Helical" evidence="1">
    <location>
        <begin position="37"/>
        <end position="56"/>
    </location>
</feature>
<dbReference type="AlphaFoldDB" id="A0A930DLE8"/>
<reference evidence="2" key="1">
    <citation type="submission" date="2020-04" db="EMBL/GenBank/DDBJ databases">
        <title>Deep metagenomics examines the oral microbiome during advanced dental caries in children, revealing novel taxa and co-occurrences with host molecules.</title>
        <authorList>
            <person name="Baker J.L."/>
            <person name="Morton J.T."/>
            <person name="Dinis M."/>
            <person name="Alvarez R."/>
            <person name="Tran N.C."/>
            <person name="Knight R."/>
            <person name="Edlund A."/>
        </authorList>
    </citation>
    <scope>NUCLEOTIDE SEQUENCE</scope>
    <source>
        <strain evidence="2">JCVI_38_bin.19</strain>
    </source>
</reference>
<keyword evidence="1" id="KW-0812">Transmembrane</keyword>
<organism evidence="2 3">
    <name type="scientific">Oribacterium sinus</name>
    <dbReference type="NCBI Taxonomy" id="237576"/>
    <lineage>
        <taxon>Bacteria</taxon>
        <taxon>Bacillati</taxon>
        <taxon>Bacillota</taxon>
        <taxon>Clostridia</taxon>
        <taxon>Lachnospirales</taxon>
        <taxon>Lachnospiraceae</taxon>
        <taxon>Oribacterium</taxon>
    </lineage>
</organism>
<comment type="caution">
    <text evidence="2">The sequence shown here is derived from an EMBL/GenBank/DDBJ whole genome shotgun (WGS) entry which is preliminary data.</text>
</comment>
<feature type="transmembrane region" description="Helical" evidence="1">
    <location>
        <begin position="68"/>
        <end position="88"/>
    </location>
</feature>
<accession>A0A930DLE8</accession>
<name>A0A930DLE8_9FIRM</name>
<dbReference type="Proteomes" id="UP000775770">
    <property type="component" value="Unassembled WGS sequence"/>
</dbReference>
<keyword evidence="1" id="KW-1133">Transmembrane helix</keyword>
<evidence type="ECO:0000313" key="3">
    <source>
        <dbReference type="Proteomes" id="UP000775770"/>
    </source>
</evidence>